<evidence type="ECO:0000313" key="2">
    <source>
        <dbReference type="EMBL" id="GIF71105.1"/>
    </source>
</evidence>
<reference evidence="2 3" key="1">
    <citation type="submission" date="2021-01" db="EMBL/GenBank/DDBJ databases">
        <title>Whole genome shotgun sequence of Asanoa siamensis NBRC 107932.</title>
        <authorList>
            <person name="Komaki H."/>
            <person name="Tamura T."/>
        </authorList>
    </citation>
    <scope>NUCLEOTIDE SEQUENCE [LARGE SCALE GENOMIC DNA]</scope>
    <source>
        <strain evidence="2 3">NBRC 107932</strain>
    </source>
</reference>
<comment type="caution">
    <text evidence="2">The sequence shown here is derived from an EMBL/GenBank/DDBJ whole genome shotgun (WGS) entry which is preliminary data.</text>
</comment>
<protein>
    <recommendedName>
        <fullName evidence="1">DUF6457 domain-containing protein</fullName>
    </recommendedName>
</protein>
<name>A0ABQ4CIJ5_9ACTN</name>
<dbReference type="EMBL" id="BONE01000003">
    <property type="protein sequence ID" value="GIF71105.1"/>
    <property type="molecule type" value="Genomic_DNA"/>
</dbReference>
<evidence type="ECO:0000313" key="3">
    <source>
        <dbReference type="Proteomes" id="UP000604117"/>
    </source>
</evidence>
<accession>A0ABQ4CIJ5</accession>
<proteinExistence type="predicted"/>
<dbReference type="Proteomes" id="UP000604117">
    <property type="component" value="Unassembled WGS sequence"/>
</dbReference>
<gene>
    <name evidence="2" type="ORF">Asi02nite_06230</name>
</gene>
<dbReference type="RefSeq" id="WP_203710596.1">
    <property type="nucleotide sequence ID" value="NZ_BONE01000003.1"/>
</dbReference>
<keyword evidence="3" id="KW-1185">Reference proteome</keyword>
<dbReference type="Pfam" id="PF20058">
    <property type="entry name" value="DUF6457"/>
    <property type="match status" value="1"/>
</dbReference>
<feature type="domain" description="DUF6457" evidence="1">
    <location>
        <begin position="10"/>
        <end position="81"/>
    </location>
</feature>
<dbReference type="InterPro" id="IPR045598">
    <property type="entry name" value="DUF6457"/>
</dbReference>
<organism evidence="2 3">
    <name type="scientific">Asanoa siamensis</name>
    <dbReference type="NCBI Taxonomy" id="926357"/>
    <lineage>
        <taxon>Bacteria</taxon>
        <taxon>Bacillati</taxon>
        <taxon>Actinomycetota</taxon>
        <taxon>Actinomycetes</taxon>
        <taxon>Micromonosporales</taxon>
        <taxon>Micromonosporaceae</taxon>
        <taxon>Asanoa</taxon>
    </lineage>
</organism>
<evidence type="ECO:0000259" key="1">
    <source>
        <dbReference type="Pfam" id="PF20058"/>
    </source>
</evidence>
<sequence length="94" mass="9614">MADSENHGITLDEWVKAACAHLGIDPSDAQVPLVLNLAKDVAHNTVRPAAPVTAYLLGLSVGRGADPRTTAAELTALATGQSDAGPAGERATDR</sequence>